<proteinExistence type="inferred from homology"/>
<dbReference type="GO" id="GO:0050567">
    <property type="term" value="F:glutaminyl-tRNA synthase (glutamine-hydrolyzing) activity"/>
    <property type="evidence" value="ECO:0007669"/>
    <property type="project" value="UniProtKB-UniRule"/>
</dbReference>
<dbReference type="InterPro" id="IPR003789">
    <property type="entry name" value="Asn/Gln_tRNA_amidoTrase-B-like"/>
</dbReference>
<keyword evidence="9" id="KW-0808">Transferase</keyword>
<dbReference type="InterPro" id="IPR023168">
    <property type="entry name" value="GatB_Yqey_C_2"/>
</dbReference>
<keyword evidence="3 7" id="KW-0547">Nucleotide-binding</keyword>
<comment type="similarity">
    <text evidence="1 7">Belongs to the GatB/GatE family. GatB subfamily.</text>
</comment>
<dbReference type="CTD" id="5188"/>
<dbReference type="EC" id="6.3.5.-" evidence="7"/>
<dbReference type="InterPro" id="IPR018027">
    <property type="entry name" value="Asn/Gln_amidotransferase"/>
</dbReference>
<dbReference type="PANTHER" id="PTHR11659:SF0">
    <property type="entry name" value="GLUTAMYL-TRNA(GLN) AMIDOTRANSFERASE SUBUNIT B, MITOCHONDRIAL"/>
    <property type="match status" value="1"/>
</dbReference>
<evidence type="ECO:0000256" key="5">
    <source>
        <dbReference type="ARBA" id="ARBA00022917"/>
    </source>
</evidence>
<dbReference type="GO" id="GO:0032543">
    <property type="term" value="P:mitochondrial translation"/>
    <property type="evidence" value="ECO:0007669"/>
    <property type="project" value="UniProtKB-UniRule"/>
</dbReference>
<evidence type="ECO:0000313" key="10">
    <source>
        <dbReference type="Proteomes" id="UP000694846"/>
    </source>
</evidence>
<organism evidence="9">
    <name type="scientific">Sipha flava</name>
    <name type="common">yellow sugarcane aphid</name>
    <dbReference type="NCBI Taxonomy" id="143950"/>
    <lineage>
        <taxon>Eukaryota</taxon>
        <taxon>Metazoa</taxon>
        <taxon>Ecdysozoa</taxon>
        <taxon>Arthropoda</taxon>
        <taxon>Hexapoda</taxon>
        <taxon>Insecta</taxon>
        <taxon>Pterygota</taxon>
        <taxon>Neoptera</taxon>
        <taxon>Paraneoptera</taxon>
        <taxon>Hemiptera</taxon>
        <taxon>Sternorrhyncha</taxon>
        <taxon>Aphidomorpha</taxon>
        <taxon>Aphidoidea</taxon>
        <taxon>Aphididae</taxon>
        <taxon>Sipha</taxon>
    </lineage>
</organism>
<dbReference type="NCBIfam" id="TIGR00133">
    <property type="entry name" value="gatB"/>
    <property type="match status" value="1"/>
</dbReference>
<evidence type="ECO:0000256" key="1">
    <source>
        <dbReference type="ARBA" id="ARBA00005306"/>
    </source>
</evidence>
<dbReference type="GO" id="GO:0005739">
    <property type="term" value="C:mitochondrion"/>
    <property type="evidence" value="ECO:0007669"/>
    <property type="project" value="UniProtKB-SubCell"/>
</dbReference>
<dbReference type="OrthoDB" id="1722066at2759"/>
<evidence type="ECO:0000256" key="4">
    <source>
        <dbReference type="ARBA" id="ARBA00022840"/>
    </source>
</evidence>
<evidence type="ECO:0000313" key="11">
    <source>
        <dbReference type="RefSeq" id="XP_025425151.1"/>
    </source>
</evidence>
<evidence type="ECO:0000256" key="2">
    <source>
        <dbReference type="ARBA" id="ARBA00022598"/>
    </source>
</evidence>
<evidence type="ECO:0000313" key="9">
    <source>
        <dbReference type="EMBL" id="MBY82769.1"/>
    </source>
</evidence>
<dbReference type="SUPFAM" id="SSF89095">
    <property type="entry name" value="GatB/YqeY motif"/>
    <property type="match status" value="1"/>
</dbReference>
<reference evidence="9" key="1">
    <citation type="submission" date="2018-04" db="EMBL/GenBank/DDBJ databases">
        <title>Transcriptome assembly of Sipha flava.</title>
        <authorList>
            <person name="Scully E.D."/>
            <person name="Geib S.M."/>
            <person name="Palmer N.A."/>
            <person name="Koch K."/>
            <person name="Bradshaw J."/>
            <person name="Heng-Moss T."/>
            <person name="Sarath G."/>
        </authorList>
    </citation>
    <scope>NUCLEOTIDE SEQUENCE</scope>
</reference>
<comment type="function">
    <text evidence="7">Allows the formation of correctly charged Gln-tRNA(Gln) through the transamidation of misacylated Glu-tRNA(Gln) in the mitochondria. The reaction takes place in the presence of glutamine and ATP through an activated gamma-phospho-Glu-tRNA(Gln).</text>
</comment>
<sequence>MYIKKYITKQIFNRIRPQRNKSTKNIDEHKWKSVVGLEVHAQISSESKLFSSAGCKFEASVNSQVSLFDAAIPGTLPRLNEKCVEAAILTALVLKCNLNKISLFDRKHYFYADMPAGYQITQQFRPIAENGELMFHVIDQNVKKDPYIKTSFIKQIQLEQDSGRTVHDESSQTSLIDLNRAGIGLMELVFEPDLCNGLEASSLIKELLLIFESIKTCSGRMEEGALRVDANVSITNRDELGTRTEIKNLGSVKAVQLAVDYEIFRQKNIIKNGKKIVNETRGWDSVSNKTISMRDKEVLQDYRFMPEPNLLPLNLNAFDINKLQLIIPELPFVIRKNIMKKYDLNIRKTCILMNEPVLLSMFFDIMNHDKSRNPSRVWNILTIDLLTELHKRCIESSQCKIPSNFIGEVVDLLDNNTLNLAYAKKVISVLFDETNKSPSQIVTENNWEQIYEEEKIDHLCKEVMIECPKAVKDYRRGKVQALKFLIGQLAKKTNNKVNIAYASNKFEELLKNE</sequence>
<dbReference type="InterPro" id="IPR004413">
    <property type="entry name" value="GatB"/>
</dbReference>
<gene>
    <name evidence="11 12" type="primary">LOC112694035</name>
    <name evidence="9" type="ORF">g.145633</name>
</gene>
<evidence type="ECO:0000256" key="6">
    <source>
        <dbReference type="ARBA" id="ARBA00047913"/>
    </source>
</evidence>
<protein>
    <recommendedName>
        <fullName evidence="7">Glutamyl-tRNA(Gln) amidotransferase subunit B, mitochondrial</fullName>
        <shortName evidence="7">Glu-AdT subunit B</shortName>
        <ecNumber evidence="7">6.3.5.-</ecNumber>
    </recommendedName>
</protein>
<dbReference type="GO" id="GO:0005524">
    <property type="term" value="F:ATP binding"/>
    <property type="evidence" value="ECO:0007669"/>
    <property type="project" value="UniProtKB-KW"/>
</dbReference>
<dbReference type="NCBIfam" id="NF004012">
    <property type="entry name" value="PRK05477.1-2"/>
    <property type="match status" value="1"/>
</dbReference>
<dbReference type="InterPro" id="IPR006075">
    <property type="entry name" value="Asn/Gln-tRNA_Trfase_suB/E_cat"/>
</dbReference>
<dbReference type="GO" id="GO:0070681">
    <property type="term" value="P:glutaminyl-tRNAGln biosynthesis via transamidation"/>
    <property type="evidence" value="ECO:0007669"/>
    <property type="project" value="UniProtKB-UniRule"/>
</dbReference>
<comment type="catalytic activity">
    <reaction evidence="6 7">
        <text>L-glutamyl-tRNA(Gln) + L-glutamine + ATP + H2O = L-glutaminyl-tRNA(Gln) + L-glutamate + ADP + phosphate + H(+)</text>
        <dbReference type="Rhea" id="RHEA:17521"/>
        <dbReference type="Rhea" id="RHEA-COMP:9681"/>
        <dbReference type="Rhea" id="RHEA-COMP:9684"/>
        <dbReference type="ChEBI" id="CHEBI:15377"/>
        <dbReference type="ChEBI" id="CHEBI:15378"/>
        <dbReference type="ChEBI" id="CHEBI:29985"/>
        <dbReference type="ChEBI" id="CHEBI:30616"/>
        <dbReference type="ChEBI" id="CHEBI:43474"/>
        <dbReference type="ChEBI" id="CHEBI:58359"/>
        <dbReference type="ChEBI" id="CHEBI:78520"/>
        <dbReference type="ChEBI" id="CHEBI:78521"/>
        <dbReference type="ChEBI" id="CHEBI:456216"/>
    </reaction>
</comment>
<keyword evidence="5 7" id="KW-0648">Protein biosynthesis</keyword>
<dbReference type="RefSeq" id="XP_025425151.1">
    <property type="nucleotide sequence ID" value="XM_025569366.1"/>
</dbReference>
<accession>A0A2S2QYB1</accession>
<dbReference type="AlphaFoldDB" id="A0A2S2QYB1"/>
<dbReference type="Gene3D" id="1.10.10.410">
    <property type="match status" value="1"/>
</dbReference>
<keyword evidence="10" id="KW-1185">Reference proteome</keyword>
<evidence type="ECO:0000259" key="8">
    <source>
        <dbReference type="SMART" id="SM00845"/>
    </source>
</evidence>
<dbReference type="GO" id="GO:0030956">
    <property type="term" value="C:glutamyl-tRNA(Gln) amidotransferase complex"/>
    <property type="evidence" value="ECO:0007669"/>
    <property type="project" value="UniProtKB-UniRule"/>
</dbReference>
<dbReference type="SUPFAM" id="SSF55931">
    <property type="entry name" value="Glutamine synthetase/guanido kinase"/>
    <property type="match status" value="1"/>
</dbReference>
<keyword evidence="7" id="KW-0496">Mitochondrion</keyword>
<evidence type="ECO:0000256" key="3">
    <source>
        <dbReference type="ARBA" id="ARBA00022741"/>
    </source>
</evidence>
<keyword evidence="2 7" id="KW-0436">Ligase</keyword>
<dbReference type="InterPro" id="IPR017959">
    <property type="entry name" value="Asn/Gln-tRNA_amidoTrfase_suB/E"/>
</dbReference>
<reference evidence="11 12" key="2">
    <citation type="submission" date="2025-04" db="UniProtKB">
        <authorList>
            <consortium name="RefSeq"/>
        </authorList>
    </citation>
    <scope>IDENTIFICATION</scope>
    <source>
        <tissue evidence="11 12">Whole body</tissue>
    </source>
</reference>
<dbReference type="GO" id="GO:0016740">
    <property type="term" value="F:transferase activity"/>
    <property type="evidence" value="ECO:0007669"/>
    <property type="project" value="UniProtKB-KW"/>
</dbReference>
<dbReference type="Proteomes" id="UP000694846">
    <property type="component" value="Unplaced"/>
</dbReference>
<feature type="domain" description="Asn/Gln amidotransferase" evidence="8">
    <location>
        <begin position="361"/>
        <end position="510"/>
    </location>
</feature>
<evidence type="ECO:0000256" key="7">
    <source>
        <dbReference type="HAMAP-Rule" id="MF_03147"/>
    </source>
</evidence>
<dbReference type="EMBL" id="GGMS01013566">
    <property type="protein sequence ID" value="MBY82769.1"/>
    <property type="molecule type" value="Transcribed_RNA"/>
</dbReference>
<dbReference type="PANTHER" id="PTHR11659">
    <property type="entry name" value="GLUTAMYL-TRNA GLN AMIDOTRANSFERASE SUBUNIT B MITOCHONDRIAL AND PROKARYOTIC PET112-RELATED"/>
    <property type="match status" value="1"/>
</dbReference>
<name>A0A2S2QYB1_9HEMI</name>
<dbReference type="HAMAP" id="MF_00121">
    <property type="entry name" value="GatB"/>
    <property type="match status" value="1"/>
</dbReference>
<keyword evidence="4 7" id="KW-0067">ATP-binding</keyword>
<dbReference type="SMART" id="SM00845">
    <property type="entry name" value="GatB_Yqey"/>
    <property type="match status" value="1"/>
</dbReference>
<dbReference type="InterPro" id="IPR014746">
    <property type="entry name" value="Gln_synth/guanido_kin_cat_dom"/>
</dbReference>
<comment type="subcellular location">
    <subcellularLocation>
        <location evidence="7">Mitochondrion</location>
    </subcellularLocation>
</comment>
<dbReference type="RefSeq" id="XP_025425152.1">
    <property type="nucleotide sequence ID" value="XM_025569367.1"/>
</dbReference>
<dbReference type="Pfam" id="PF02637">
    <property type="entry name" value="GatB_Yqey"/>
    <property type="match status" value="1"/>
</dbReference>
<dbReference type="NCBIfam" id="NF004014">
    <property type="entry name" value="PRK05477.1-4"/>
    <property type="match status" value="1"/>
</dbReference>
<comment type="subunit">
    <text evidence="7">Subunit of the heterotrimeric GatCAB amidotransferase (AdT) complex, composed of A, B and C subunits.</text>
</comment>
<evidence type="ECO:0000313" key="12">
    <source>
        <dbReference type="RefSeq" id="XP_025425152.1"/>
    </source>
</evidence>
<dbReference type="GeneID" id="112694035"/>
<dbReference type="Pfam" id="PF02934">
    <property type="entry name" value="GatB_N"/>
    <property type="match status" value="1"/>
</dbReference>